<reference evidence="5 6" key="1">
    <citation type="submission" date="2006-01" db="EMBL/GenBank/DDBJ databases">
        <title>Complete sequence of Rhodopseudomonas palustris HaA2.</title>
        <authorList>
            <consortium name="US DOE Joint Genome Institute"/>
            <person name="Copeland A."/>
            <person name="Lucas S."/>
            <person name="Lapidus A."/>
            <person name="Barry K."/>
            <person name="Detter J.C."/>
            <person name="Glavina T."/>
            <person name="Hammon N."/>
            <person name="Israni S."/>
            <person name="Pitluck S."/>
            <person name="Chain P."/>
            <person name="Malfatti S."/>
            <person name="Shin M."/>
            <person name="Vergez L."/>
            <person name="Schmutz J."/>
            <person name="Larimer F."/>
            <person name="Land M."/>
            <person name="Hauser L."/>
            <person name="Pelletier D.A."/>
            <person name="Kyrpides N."/>
            <person name="Anderson I."/>
            <person name="Oda Y."/>
            <person name="Harwood C.S."/>
            <person name="Richardson P."/>
        </authorList>
    </citation>
    <scope>NUCLEOTIDE SEQUENCE [LARGE SCALE GENOMIC DNA]</scope>
    <source>
        <strain evidence="5 6">HaA2</strain>
    </source>
</reference>
<dbReference type="AlphaFoldDB" id="Q2IVD5"/>
<dbReference type="eggNOG" id="COG4772">
    <property type="taxonomic scope" value="Bacteria"/>
</dbReference>
<protein>
    <submittedName>
        <fullName evidence="5">Secretin/TonB, short-like protein</fullName>
    </submittedName>
</protein>
<dbReference type="Proteomes" id="UP000008809">
    <property type="component" value="Chromosome"/>
</dbReference>
<keyword evidence="3" id="KW-0998">Cell outer membrane</keyword>
<dbReference type="Gene3D" id="3.55.50.30">
    <property type="match status" value="1"/>
</dbReference>
<keyword evidence="2" id="KW-0472">Membrane</keyword>
<evidence type="ECO:0000313" key="6">
    <source>
        <dbReference type="Proteomes" id="UP000008809"/>
    </source>
</evidence>
<dbReference type="OrthoDB" id="8207507at2"/>
<name>Q2IVD5_RHOP2</name>
<dbReference type="EMBL" id="CP000250">
    <property type="protein sequence ID" value="ABD07825.1"/>
    <property type="molecule type" value="Genomic_DNA"/>
</dbReference>
<feature type="domain" description="Secretin/TonB short N-terminal" evidence="4">
    <location>
        <begin position="75"/>
        <end position="126"/>
    </location>
</feature>
<dbReference type="GO" id="GO:0019867">
    <property type="term" value="C:outer membrane"/>
    <property type="evidence" value="ECO:0007669"/>
    <property type="project" value="InterPro"/>
</dbReference>
<evidence type="ECO:0000313" key="5">
    <source>
        <dbReference type="EMBL" id="ABD07825.1"/>
    </source>
</evidence>
<dbReference type="SUPFAM" id="SSF74653">
    <property type="entry name" value="TolA/TonB C-terminal domain"/>
    <property type="match status" value="1"/>
</dbReference>
<evidence type="ECO:0000256" key="3">
    <source>
        <dbReference type="ARBA" id="ARBA00023237"/>
    </source>
</evidence>
<dbReference type="Gene3D" id="3.30.1150.10">
    <property type="match status" value="1"/>
</dbReference>
<dbReference type="KEGG" id="rpb:RPB_3129"/>
<sequence length="251" mass="26585">MVVMLLGTESELPIFPWPRQASWLWAAVLSAAFAMAGAVAAEKAGERENAGSFSFDIAPQPLEAALDVFSSTSNVQVLYETSLTSGRRSAKVQGVFTPEAALQAMLAGSGLTAWHTTQDSFSLVPRQDVASLGDNVPARSPPEIARYGRFLGVVQAGLLDTLCRNAQTRPGQYKVALRFTVGSSGEVLLTSLVNSSGDRDRDAQIIAAVGRLTVSEAPPSQLPQPITMVIAPRPPDVTGDCASADRMRANQ</sequence>
<evidence type="ECO:0000256" key="1">
    <source>
        <dbReference type="ARBA" id="ARBA00022448"/>
    </source>
</evidence>
<dbReference type="InterPro" id="IPR011662">
    <property type="entry name" value="Secretin/TonB_short_N"/>
</dbReference>
<dbReference type="HOGENOM" id="CLU_088938_0_0_5"/>
<keyword evidence="6" id="KW-1185">Reference proteome</keyword>
<dbReference type="STRING" id="316058.RPB_3129"/>
<gene>
    <name evidence="5" type="ordered locus">RPB_3129</name>
</gene>
<keyword evidence="1" id="KW-0813">Transport</keyword>
<dbReference type="Pfam" id="PF07660">
    <property type="entry name" value="STN"/>
    <property type="match status" value="1"/>
</dbReference>
<dbReference type="SMART" id="SM00965">
    <property type="entry name" value="STN"/>
    <property type="match status" value="1"/>
</dbReference>
<evidence type="ECO:0000259" key="4">
    <source>
        <dbReference type="SMART" id="SM00965"/>
    </source>
</evidence>
<accession>Q2IVD5</accession>
<proteinExistence type="predicted"/>
<organism evidence="5 6">
    <name type="scientific">Rhodopseudomonas palustris (strain HaA2)</name>
    <dbReference type="NCBI Taxonomy" id="316058"/>
    <lineage>
        <taxon>Bacteria</taxon>
        <taxon>Pseudomonadati</taxon>
        <taxon>Pseudomonadota</taxon>
        <taxon>Alphaproteobacteria</taxon>
        <taxon>Hyphomicrobiales</taxon>
        <taxon>Nitrobacteraceae</taxon>
        <taxon>Rhodopseudomonas</taxon>
    </lineage>
</organism>
<evidence type="ECO:0000256" key="2">
    <source>
        <dbReference type="ARBA" id="ARBA00023136"/>
    </source>
</evidence>